<keyword evidence="2" id="KW-1185">Reference proteome</keyword>
<proteinExistence type="predicted"/>
<evidence type="ECO:0000313" key="2">
    <source>
        <dbReference type="Proteomes" id="UP001497535"/>
    </source>
</evidence>
<protein>
    <submittedName>
        <fullName evidence="1">Uncharacterized protein</fullName>
    </submittedName>
</protein>
<accession>A0ACB0XL88</accession>
<dbReference type="Proteomes" id="UP001497535">
    <property type="component" value="Unassembled WGS sequence"/>
</dbReference>
<name>A0ACB0XL88_MELEN</name>
<evidence type="ECO:0000313" key="1">
    <source>
        <dbReference type="EMBL" id="CAK5007162.1"/>
    </source>
</evidence>
<comment type="caution">
    <text evidence="1">The sequence shown here is derived from an EMBL/GenBank/DDBJ whole genome shotgun (WGS) entry which is preliminary data.</text>
</comment>
<sequence length="65" mass="8057">MYTDTHTFIHLVYPHQLRLVPFIFIITFRSLDIFKGNRIIIQKLFKNYFKSFYKIIYIFFCSQNI</sequence>
<dbReference type="EMBL" id="CAVMJV010000001">
    <property type="protein sequence ID" value="CAK5007162.1"/>
    <property type="molecule type" value="Genomic_DNA"/>
</dbReference>
<reference evidence="1" key="1">
    <citation type="submission" date="2023-11" db="EMBL/GenBank/DDBJ databases">
        <authorList>
            <person name="Poullet M."/>
        </authorList>
    </citation>
    <scope>NUCLEOTIDE SEQUENCE</scope>
    <source>
        <strain evidence="1">E1834</strain>
    </source>
</reference>
<organism evidence="1 2">
    <name type="scientific">Meloidogyne enterolobii</name>
    <name type="common">Root-knot nematode worm</name>
    <name type="synonym">Meloidogyne mayaguensis</name>
    <dbReference type="NCBI Taxonomy" id="390850"/>
    <lineage>
        <taxon>Eukaryota</taxon>
        <taxon>Metazoa</taxon>
        <taxon>Ecdysozoa</taxon>
        <taxon>Nematoda</taxon>
        <taxon>Chromadorea</taxon>
        <taxon>Rhabditida</taxon>
        <taxon>Tylenchina</taxon>
        <taxon>Tylenchomorpha</taxon>
        <taxon>Tylenchoidea</taxon>
        <taxon>Meloidogynidae</taxon>
        <taxon>Meloidogyninae</taxon>
        <taxon>Meloidogyne</taxon>
    </lineage>
</organism>
<gene>
    <name evidence="1" type="ORF">MENTE1834_LOCUS699</name>
</gene>